<comment type="caution">
    <text evidence="3">The sequence shown here is derived from an EMBL/GenBank/DDBJ whole genome shotgun (WGS) entry which is preliminary data.</text>
</comment>
<dbReference type="Pfam" id="PF00850">
    <property type="entry name" value="Hist_deacetyl"/>
    <property type="match status" value="1"/>
</dbReference>
<name>A0ABP0N7H3_9DINO</name>
<dbReference type="PANTHER" id="PTHR10625:SF19">
    <property type="entry name" value="HISTONE DEACETYLASE 12"/>
    <property type="match status" value="1"/>
</dbReference>
<dbReference type="InterPro" id="IPR037138">
    <property type="entry name" value="His_deacetylse_dom_sf"/>
</dbReference>
<organism evidence="3 4">
    <name type="scientific">Durusdinium trenchii</name>
    <dbReference type="NCBI Taxonomy" id="1381693"/>
    <lineage>
        <taxon>Eukaryota</taxon>
        <taxon>Sar</taxon>
        <taxon>Alveolata</taxon>
        <taxon>Dinophyceae</taxon>
        <taxon>Suessiales</taxon>
        <taxon>Symbiodiniaceae</taxon>
        <taxon>Durusdinium</taxon>
    </lineage>
</organism>
<keyword evidence="1" id="KW-0378">Hydrolase</keyword>
<dbReference type="PANTHER" id="PTHR10625">
    <property type="entry name" value="HISTONE DEACETYLASE HDAC1-RELATED"/>
    <property type="match status" value="1"/>
</dbReference>
<feature type="domain" description="Histone deacetylase" evidence="2">
    <location>
        <begin position="471"/>
        <end position="731"/>
    </location>
</feature>
<reference evidence="3 4" key="1">
    <citation type="submission" date="2024-02" db="EMBL/GenBank/DDBJ databases">
        <authorList>
            <person name="Chen Y."/>
            <person name="Shah S."/>
            <person name="Dougan E. K."/>
            <person name="Thang M."/>
            <person name="Chan C."/>
        </authorList>
    </citation>
    <scope>NUCLEOTIDE SEQUENCE [LARGE SCALE GENOMIC DNA]</scope>
</reference>
<dbReference type="InterPro" id="IPR023696">
    <property type="entry name" value="Ureohydrolase_dom_sf"/>
</dbReference>
<dbReference type="CDD" id="cd09993">
    <property type="entry name" value="HDAC_classIV"/>
    <property type="match status" value="1"/>
</dbReference>
<dbReference type="InterPro" id="IPR000286">
    <property type="entry name" value="HDACs"/>
</dbReference>
<evidence type="ECO:0000313" key="3">
    <source>
        <dbReference type="EMBL" id="CAK9059564.1"/>
    </source>
</evidence>
<dbReference type="PRINTS" id="PR01270">
    <property type="entry name" value="HDASUPER"/>
</dbReference>
<evidence type="ECO:0000313" key="4">
    <source>
        <dbReference type="Proteomes" id="UP001642464"/>
    </source>
</evidence>
<proteinExistence type="predicted"/>
<dbReference type="EMBL" id="CAXAMM010026769">
    <property type="protein sequence ID" value="CAK9059564.1"/>
    <property type="molecule type" value="Genomic_DNA"/>
</dbReference>
<accession>A0ABP0N7H3</accession>
<protein>
    <submittedName>
        <fullName evidence="3">Uncharacterized protein SYNPCC7002_A1628</fullName>
    </submittedName>
</protein>
<dbReference type="InterPro" id="IPR023801">
    <property type="entry name" value="His_deacetylse_dom"/>
</dbReference>
<evidence type="ECO:0000259" key="2">
    <source>
        <dbReference type="Pfam" id="PF00850"/>
    </source>
</evidence>
<keyword evidence="4" id="KW-1185">Reference proteome</keyword>
<gene>
    <name evidence="3" type="ORF">SCF082_LOCUS31536</name>
</gene>
<dbReference type="Gene3D" id="3.40.800.20">
    <property type="entry name" value="Histone deacetylase domain"/>
    <property type="match status" value="1"/>
</dbReference>
<dbReference type="Proteomes" id="UP001642464">
    <property type="component" value="Unassembled WGS sequence"/>
</dbReference>
<dbReference type="InterPro" id="IPR044150">
    <property type="entry name" value="HDAC_classIV"/>
</dbReference>
<dbReference type="SUPFAM" id="SSF52768">
    <property type="entry name" value="Arginase/deacetylase"/>
    <property type="match status" value="1"/>
</dbReference>
<sequence>MTDHRSFVALRCGGSDPLGLAAIVEVPELLFDRLGEGHRSLQKLFKPGLWTALQNADESSGILRPCIYSSCLGICGPQYEIALTLAETLTRELLPSEMLDDVQELEAARRSPTCQVLVQRISRALGRSAEILSHEDQVAHLALPLEQWALHVAEHPSILHPARRWFGSAVFFAVSTVGREATLPSLALQSLLILLKALTCVDVFREDTPEFRALCLSLVQCGRDQFGQSFQEALLESFCELDSLTSSIHAQRLYFWMGLLSLAEVQDLWAAWPSVLHCLRAGGVLTARAVALVAETLERHVPPRRALKQMQEVLTTALPVAAEASSGTETMAALHRSIDKFMDVARDSSPEDVSWVLGELAQQALGHQEEKKAMMFFQLLLLAIRREPIAVVQDFVAKPLALHPPFRELFAGHVCATFPEKTRPAVAGWLLQQFPDAAKAFTEHGPAIGTEEPAELATFPMWKFHDLALQLLKDQLVTAWEDFVMPQPLQEEWIFLAHEEDYYRRFCSDTLDPAALRRIGFAQRPDHRQLVARTCWEAAGTLTCAREALKVGMAGHCAGGTHHAHRAWGSGYTVLNDLAITAKVLLQEKAVSKILICDLDVHQGDGTAEILQDEPRAFTMSVHCKENFPFGFKGLSHLGHDRSDLDVALPKGLGDEEYLATIFEHLQGALEDVRPELVLYDAGVDIHVEDDLGNLCISWKGLRRREEMVLELCTAKGVPVAFVIGGGYHRKRPHLTRRHAAVFHAASAIWRTRG</sequence>
<evidence type="ECO:0000256" key="1">
    <source>
        <dbReference type="ARBA" id="ARBA00022801"/>
    </source>
</evidence>